<proteinExistence type="predicted"/>
<organism evidence="2 3">
    <name type="scientific">Brevibacillus parabrevis</name>
    <dbReference type="NCBI Taxonomy" id="54914"/>
    <lineage>
        <taxon>Bacteria</taxon>
        <taxon>Bacillati</taxon>
        <taxon>Bacillota</taxon>
        <taxon>Bacilli</taxon>
        <taxon>Bacillales</taxon>
        <taxon>Paenibacillaceae</taxon>
        <taxon>Brevibacillus</taxon>
    </lineage>
</organism>
<dbReference type="Proteomes" id="UP000316882">
    <property type="component" value="Unassembled WGS sequence"/>
</dbReference>
<dbReference type="Gene3D" id="3.40.1580.10">
    <property type="entry name" value="SMI1/KNR4-like"/>
    <property type="match status" value="1"/>
</dbReference>
<evidence type="ECO:0000313" key="2">
    <source>
        <dbReference type="EMBL" id="GEB31843.1"/>
    </source>
</evidence>
<dbReference type="EMBL" id="BJMH01000005">
    <property type="protein sequence ID" value="GEB31843.1"/>
    <property type="molecule type" value="Genomic_DNA"/>
</dbReference>
<gene>
    <name evidence="2" type="ORF">BPA01_14230</name>
</gene>
<dbReference type="STRING" id="54914.AV540_02415"/>
<feature type="domain" description="Knr4/Smi1-like" evidence="1">
    <location>
        <begin position="34"/>
        <end position="158"/>
    </location>
</feature>
<dbReference type="AlphaFoldDB" id="A0A4Y3PE64"/>
<comment type="caution">
    <text evidence="2">The sequence shown here is derived from an EMBL/GenBank/DDBJ whole genome shotgun (WGS) entry which is preliminary data.</text>
</comment>
<name>A0A4Y3PE64_BREPA</name>
<evidence type="ECO:0000313" key="3">
    <source>
        <dbReference type="Proteomes" id="UP000316882"/>
    </source>
</evidence>
<keyword evidence="3" id="KW-1185">Reference proteome</keyword>
<reference evidence="2 3" key="1">
    <citation type="submission" date="2019-06" db="EMBL/GenBank/DDBJ databases">
        <title>Whole genome shotgun sequence of Brevibacillus parabrevis NBRC 12334.</title>
        <authorList>
            <person name="Hosoyama A."/>
            <person name="Uohara A."/>
            <person name="Ohji S."/>
            <person name="Ichikawa N."/>
        </authorList>
    </citation>
    <scope>NUCLEOTIDE SEQUENCE [LARGE SCALE GENOMIC DNA]</scope>
    <source>
        <strain evidence="2 3">NBRC 12334</strain>
    </source>
</reference>
<dbReference type="Pfam" id="PF09346">
    <property type="entry name" value="SMI1_KNR4"/>
    <property type="match status" value="1"/>
</dbReference>
<dbReference type="InterPro" id="IPR018958">
    <property type="entry name" value="Knr4/Smi1-like_dom"/>
</dbReference>
<evidence type="ECO:0000259" key="1">
    <source>
        <dbReference type="Pfam" id="PF09346"/>
    </source>
</evidence>
<protein>
    <recommendedName>
        <fullName evidence="1">Knr4/Smi1-like domain-containing protein</fullName>
    </recommendedName>
</protein>
<dbReference type="InterPro" id="IPR037883">
    <property type="entry name" value="Knr4/Smi1-like_sf"/>
</dbReference>
<sequence>MRQQIEKWVSAWRALIADMDRQGAHTWPLIIADPAQPWQVDEAEQRLGISLPLALRRLFLEGTSEVQIYWSLPTRTVEPFSLGGDIGWSLDSLEWPYFGHDDESADERQYLCFHVGGNGDMLLLDLRACADDPPVYAWGHETDEYILLGHSFTAFVERVTELGCIGAEVWNYEPFAGADGLDVHGENAVRWKKWLQTYRELTLETAATDFAQLVEYAALHGADDERVRKAFDQYDAKVVQQAWVAKISQAPNFAAKEPWCQLLVETLGMKAANWVRSLWESAGQEKLVSDVQRAYLSAVCLPKEEGLPLVLAELDNEANSETMSGYTAYGRLKHFRAREVIAWMEAYAAYPLEGWDKLFAVSAPEWHDLAHWLAGSEAQRQIALMAWGRMLDKGDVPTGEPDWTKLGSLLDLAAEKAVLRKERERVERIRAAYGEHAR</sequence>
<accession>A0A4Y3PE64</accession>
<dbReference type="RefSeq" id="WP_122964172.1">
    <property type="nucleotide sequence ID" value="NZ_BJMH01000005.1"/>
</dbReference>
<dbReference type="SUPFAM" id="SSF160631">
    <property type="entry name" value="SMI1/KNR4-like"/>
    <property type="match status" value="1"/>
</dbReference>